<dbReference type="InterPro" id="IPR002104">
    <property type="entry name" value="Integrase_catalytic"/>
</dbReference>
<evidence type="ECO:0000259" key="4">
    <source>
        <dbReference type="PROSITE" id="PS51898"/>
    </source>
</evidence>
<dbReference type="GO" id="GO:0003677">
    <property type="term" value="F:DNA binding"/>
    <property type="evidence" value="ECO:0007669"/>
    <property type="project" value="UniProtKB-KW"/>
</dbReference>
<dbReference type="RefSeq" id="WP_200271768.1">
    <property type="nucleotide sequence ID" value="NZ_JAENIJ010000023.1"/>
</dbReference>
<feature type="domain" description="Tyr recombinase" evidence="4">
    <location>
        <begin position="65"/>
        <end position="234"/>
    </location>
</feature>
<protein>
    <submittedName>
        <fullName evidence="5">Site-specific integrase</fullName>
    </submittedName>
</protein>
<dbReference type="InterPro" id="IPR013762">
    <property type="entry name" value="Integrase-like_cat_sf"/>
</dbReference>
<organism evidence="5 6">
    <name type="scientific">Luteolibacter pohnpeiensis</name>
    <dbReference type="NCBI Taxonomy" id="454153"/>
    <lineage>
        <taxon>Bacteria</taxon>
        <taxon>Pseudomonadati</taxon>
        <taxon>Verrucomicrobiota</taxon>
        <taxon>Verrucomicrobiia</taxon>
        <taxon>Verrucomicrobiales</taxon>
        <taxon>Verrucomicrobiaceae</taxon>
        <taxon>Luteolibacter</taxon>
    </lineage>
</organism>
<dbReference type="GO" id="GO:0006310">
    <property type="term" value="P:DNA recombination"/>
    <property type="evidence" value="ECO:0007669"/>
    <property type="project" value="UniProtKB-KW"/>
</dbReference>
<dbReference type="GO" id="GO:0015074">
    <property type="term" value="P:DNA integration"/>
    <property type="evidence" value="ECO:0007669"/>
    <property type="project" value="InterPro"/>
</dbReference>
<dbReference type="PROSITE" id="PS51898">
    <property type="entry name" value="TYR_RECOMBINASE"/>
    <property type="match status" value="1"/>
</dbReference>
<dbReference type="EMBL" id="JAENIJ010000023">
    <property type="protein sequence ID" value="MBK1883528.1"/>
    <property type="molecule type" value="Genomic_DNA"/>
</dbReference>
<dbReference type="InterPro" id="IPR050090">
    <property type="entry name" value="Tyrosine_recombinase_XerCD"/>
</dbReference>
<dbReference type="CDD" id="cd00796">
    <property type="entry name" value="INT_Rci_Hp1_C"/>
    <property type="match status" value="1"/>
</dbReference>
<comment type="caution">
    <text evidence="5">The sequence shown here is derived from an EMBL/GenBank/DDBJ whole genome shotgun (WGS) entry which is preliminary data.</text>
</comment>
<dbReference type="Gene3D" id="1.10.443.10">
    <property type="entry name" value="Intergrase catalytic core"/>
    <property type="match status" value="1"/>
</dbReference>
<evidence type="ECO:0000313" key="5">
    <source>
        <dbReference type="EMBL" id="MBK1883528.1"/>
    </source>
</evidence>
<evidence type="ECO:0000313" key="6">
    <source>
        <dbReference type="Proteomes" id="UP000603141"/>
    </source>
</evidence>
<gene>
    <name evidence="5" type="ORF">JIN85_13970</name>
</gene>
<keyword evidence="3" id="KW-0233">DNA recombination</keyword>
<evidence type="ECO:0000256" key="3">
    <source>
        <dbReference type="ARBA" id="ARBA00023172"/>
    </source>
</evidence>
<dbReference type="Pfam" id="PF00589">
    <property type="entry name" value="Phage_integrase"/>
    <property type="match status" value="1"/>
</dbReference>
<comment type="similarity">
    <text evidence="1">Belongs to the 'phage' integrase family.</text>
</comment>
<dbReference type="AlphaFoldDB" id="A0A934S809"/>
<evidence type="ECO:0000256" key="1">
    <source>
        <dbReference type="ARBA" id="ARBA00008857"/>
    </source>
</evidence>
<dbReference type="PANTHER" id="PTHR30349:SF41">
    <property type="entry name" value="INTEGRASE_RECOMBINASE PROTEIN MJ0367-RELATED"/>
    <property type="match status" value="1"/>
</dbReference>
<proteinExistence type="inferred from homology"/>
<sequence>MKGLEPHFGHLRPDQITRKTCLAYREARQVGDGTIIRELGALRAALRWHDPNTPAVFEFPATPPPRSRHLTREELSRLLEACEQPHIRLYIILALCTGARKGALLELTWDRTDLVNGLIDLGVGEANKGRATVPINQTAREALEEARKASMSDHVIEYRGKPLKDIKRGFQTAAKAAGLEDVYPHALRHTAAVWMAEDGIAMSEIAQYLSHSSTRITEKVYARYSPNYLRKAASSLELGAIAPFFQDEPERCTPRKPKESVARVTGLEPAASAVTGAYAIVQRVNYGPFGSKRRPFGQEQVKNVHCLGCNCTPEISLNEKTPVQPIRLKDRFHDAVGSSQDYSFMASEKRGRT</sequence>
<dbReference type="PANTHER" id="PTHR30349">
    <property type="entry name" value="PHAGE INTEGRASE-RELATED"/>
    <property type="match status" value="1"/>
</dbReference>
<dbReference type="Proteomes" id="UP000603141">
    <property type="component" value="Unassembled WGS sequence"/>
</dbReference>
<dbReference type="InterPro" id="IPR011010">
    <property type="entry name" value="DNA_brk_join_enz"/>
</dbReference>
<accession>A0A934S809</accession>
<keyword evidence="6" id="KW-1185">Reference proteome</keyword>
<evidence type="ECO:0000256" key="2">
    <source>
        <dbReference type="ARBA" id="ARBA00023125"/>
    </source>
</evidence>
<name>A0A934S809_9BACT</name>
<reference evidence="5" key="1">
    <citation type="submission" date="2021-01" db="EMBL/GenBank/DDBJ databases">
        <title>Modified the classification status of verrucomicrobia.</title>
        <authorList>
            <person name="Feng X."/>
        </authorList>
    </citation>
    <scope>NUCLEOTIDE SEQUENCE</scope>
    <source>
        <strain evidence="5">KCTC 22041</strain>
    </source>
</reference>
<dbReference type="SUPFAM" id="SSF56349">
    <property type="entry name" value="DNA breaking-rejoining enzymes"/>
    <property type="match status" value="1"/>
</dbReference>
<keyword evidence="2" id="KW-0238">DNA-binding</keyword>